<dbReference type="Pfam" id="PF22157">
    <property type="entry name" value="SupH-like_C"/>
    <property type="match status" value="1"/>
</dbReference>
<protein>
    <recommendedName>
        <fullName evidence="3">Alpha-amylase</fullName>
        <ecNumber evidence="3">3.2.1.1</ecNumber>
    </recommendedName>
</protein>
<dbReference type="STRING" id="285351.SAMN04488035_0142"/>
<dbReference type="EMBL" id="FONZ01000001">
    <property type="protein sequence ID" value="SFE68142.1"/>
    <property type="molecule type" value="Genomic_DNA"/>
</dbReference>
<feature type="domain" description="Glycosyl hydrolase family 13 catalytic" evidence="4">
    <location>
        <begin position="18"/>
        <end position="444"/>
    </location>
</feature>
<evidence type="ECO:0000259" key="4">
    <source>
        <dbReference type="SMART" id="SM00642"/>
    </source>
</evidence>
<name>A0A1I2CJ21_9MICO</name>
<comment type="similarity">
    <text evidence="1 2">Belongs to the glycosyl hydrolase 13 family.</text>
</comment>
<keyword evidence="3" id="KW-0378">Hydrolase</keyword>
<dbReference type="CDD" id="cd11334">
    <property type="entry name" value="AmyAc_TreS"/>
    <property type="match status" value="1"/>
</dbReference>
<dbReference type="AlphaFoldDB" id="A0A1I2CJ21"/>
<sequence length="578" mass="65354">MRTAETSDLWWKNAVVYCLDVETFMDGNDDGVGDFLGLTERVDYLAELGVTCLWLMPFYPTPDRDDGYDVMDFYGVDDRLGDHGDVVEFLRAARDRGMRVIVDFLVNHTSDQHPWFLEARKSKDNPFRDFYVWRSDPPPDTSDQVVFPDQENSIWTKDEPTGEWYQHSFYKHQPDLNGANPKVRDGIAKAMGFWLELGVDGFRVDAVPYMLNTVGRSVEGNEDPTDPHEFLRDLRRFVQRRRGDAVLLGEVNLPYPEQKTFFGGTRGDELTMMFDFNAMQQTYLSLARGDARPLAKALRSRPTINPDNQWATFLRNHDELTLDKLTDDERQEVFDAFGPEERMQLFGRGLKRRLPPMLAGDPRRVRMAYSLLFSMPGTPVLFYGEEIGMGENLDADGRMAVRTPMQWTGGENAGFSHAPSDQLVARVVDGGFGPEHVNAADAKRDPDSLWAFMAKLIQRYRECPELGWGSFTVLRQPNHAVLAHRCSWSGQGNEGRANGSEASASIVALHNFSAEPATVHLDLTTDEDTAERIGGLPLIDLLGSTDLQIADDGTAEVQLEGYGYRWLRVAHPGDRRLP</sequence>
<dbReference type="Gene3D" id="3.90.400.10">
    <property type="entry name" value="Oligo-1,6-glucosidase, Domain 2"/>
    <property type="match status" value="1"/>
</dbReference>
<reference evidence="6" key="1">
    <citation type="submission" date="2016-10" db="EMBL/GenBank/DDBJ databases">
        <authorList>
            <person name="Varghese N."/>
            <person name="Submissions S."/>
        </authorList>
    </citation>
    <scope>NUCLEOTIDE SEQUENCE [LARGE SCALE GENOMIC DNA]</scope>
    <source>
        <strain evidence="6">DSM 19083</strain>
    </source>
</reference>
<comment type="catalytic activity">
    <reaction evidence="3">
        <text>Endohydrolysis of (1-&gt;4)-alpha-D-glucosidic linkages in polysaccharides containing three or more (1-&gt;4)-alpha-linked D-glucose units.</text>
        <dbReference type="EC" id="3.2.1.1"/>
    </reaction>
</comment>
<gene>
    <name evidence="5" type="ORF">SAMN04488035_0142</name>
</gene>
<dbReference type="RefSeq" id="WP_093374198.1">
    <property type="nucleotide sequence ID" value="NZ_BNAN01000001.1"/>
</dbReference>
<dbReference type="Proteomes" id="UP000198520">
    <property type="component" value="Unassembled WGS sequence"/>
</dbReference>
<dbReference type="OrthoDB" id="9043248at2"/>
<evidence type="ECO:0000256" key="3">
    <source>
        <dbReference type="RuleBase" id="RU361134"/>
    </source>
</evidence>
<accession>A0A1I2CJ21</accession>
<dbReference type="Gene3D" id="2.60.40.1180">
    <property type="entry name" value="Golgi alpha-mannosidase II"/>
    <property type="match status" value="1"/>
</dbReference>
<dbReference type="PRINTS" id="PR00110">
    <property type="entry name" value="ALPHAAMYLASE"/>
</dbReference>
<evidence type="ECO:0000256" key="2">
    <source>
        <dbReference type="RuleBase" id="RU003615"/>
    </source>
</evidence>
<dbReference type="InterPro" id="IPR017853">
    <property type="entry name" value="GH"/>
</dbReference>
<dbReference type="SUPFAM" id="SSF51445">
    <property type="entry name" value="(Trans)glycosidases"/>
    <property type="match status" value="1"/>
</dbReference>
<dbReference type="InterPro" id="IPR006047">
    <property type="entry name" value="GH13_cat_dom"/>
</dbReference>
<dbReference type="InterPro" id="IPR045857">
    <property type="entry name" value="O16G_dom_2"/>
</dbReference>
<dbReference type="InterPro" id="IPR054049">
    <property type="entry name" value="SupH-like_C"/>
</dbReference>
<dbReference type="InterPro" id="IPR013780">
    <property type="entry name" value="Glyco_hydro_b"/>
</dbReference>
<proteinExistence type="inferred from homology"/>
<dbReference type="InterPro" id="IPR006046">
    <property type="entry name" value="Alpha_amylase"/>
</dbReference>
<dbReference type="GO" id="GO:0004556">
    <property type="term" value="F:alpha-amylase activity"/>
    <property type="evidence" value="ECO:0007669"/>
    <property type="project" value="UniProtKB-UniRule"/>
</dbReference>
<dbReference type="Pfam" id="PF00128">
    <property type="entry name" value="Alpha-amylase"/>
    <property type="match status" value="2"/>
</dbReference>
<dbReference type="PANTHER" id="PTHR10357:SF219">
    <property type="entry name" value="MALTOSE ALPHA-D-GLUCOSYLTRANSFERASE"/>
    <property type="match status" value="1"/>
</dbReference>
<dbReference type="GO" id="GO:0043169">
    <property type="term" value="F:cation binding"/>
    <property type="evidence" value="ECO:0007669"/>
    <property type="project" value="InterPro"/>
</dbReference>
<dbReference type="GO" id="GO:0005975">
    <property type="term" value="P:carbohydrate metabolic process"/>
    <property type="evidence" value="ECO:0007669"/>
    <property type="project" value="InterPro"/>
</dbReference>
<dbReference type="Gene3D" id="3.20.20.80">
    <property type="entry name" value="Glycosidases"/>
    <property type="match status" value="1"/>
</dbReference>
<dbReference type="EC" id="3.2.1.1" evidence="3"/>
<evidence type="ECO:0000256" key="1">
    <source>
        <dbReference type="ARBA" id="ARBA00008061"/>
    </source>
</evidence>
<keyword evidence="3" id="KW-0119">Carbohydrate metabolism</keyword>
<evidence type="ECO:0000313" key="6">
    <source>
        <dbReference type="Proteomes" id="UP000198520"/>
    </source>
</evidence>
<dbReference type="PANTHER" id="PTHR10357">
    <property type="entry name" value="ALPHA-AMYLASE FAMILY MEMBER"/>
    <property type="match status" value="1"/>
</dbReference>
<dbReference type="SMART" id="SM00642">
    <property type="entry name" value="Aamy"/>
    <property type="match status" value="1"/>
</dbReference>
<evidence type="ECO:0000313" key="5">
    <source>
        <dbReference type="EMBL" id="SFE68142.1"/>
    </source>
</evidence>
<keyword evidence="6" id="KW-1185">Reference proteome</keyword>
<organism evidence="5 6">
    <name type="scientific">Flavimobilis marinus</name>
    <dbReference type="NCBI Taxonomy" id="285351"/>
    <lineage>
        <taxon>Bacteria</taxon>
        <taxon>Bacillati</taxon>
        <taxon>Actinomycetota</taxon>
        <taxon>Actinomycetes</taxon>
        <taxon>Micrococcales</taxon>
        <taxon>Jonesiaceae</taxon>
        <taxon>Flavimobilis</taxon>
    </lineage>
</organism>
<keyword evidence="3" id="KW-0326">Glycosidase</keyword>